<protein>
    <recommendedName>
        <fullName evidence="15">Helicase SKI2W</fullName>
    </recommendedName>
</protein>
<evidence type="ECO:0000313" key="13">
    <source>
        <dbReference type="EnsemblMetazoa" id="Aqu2.1.30033_001"/>
    </source>
</evidence>
<dbReference type="GO" id="GO:0003723">
    <property type="term" value="F:RNA binding"/>
    <property type="evidence" value="ECO:0007669"/>
    <property type="project" value="UniProtKB-KW"/>
</dbReference>
<comment type="subcellular location">
    <subcellularLocation>
        <location evidence="1">Cytoplasm</location>
    </subcellularLocation>
</comment>
<dbReference type="InterPro" id="IPR014001">
    <property type="entry name" value="Helicase_ATP-bd"/>
</dbReference>
<evidence type="ECO:0000313" key="14">
    <source>
        <dbReference type="Proteomes" id="UP000007879"/>
    </source>
</evidence>
<dbReference type="InterPro" id="IPR012961">
    <property type="entry name" value="Ski2/MTR4_C"/>
</dbReference>
<dbReference type="Pfam" id="PF08148">
    <property type="entry name" value="DSHCT"/>
    <property type="match status" value="1"/>
</dbReference>
<dbReference type="PROSITE" id="PS51194">
    <property type="entry name" value="HELICASE_CTER"/>
    <property type="match status" value="1"/>
</dbReference>
<evidence type="ECO:0000256" key="3">
    <source>
        <dbReference type="ARBA" id="ARBA00022741"/>
    </source>
</evidence>
<dbReference type="CDD" id="cd18795">
    <property type="entry name" value="SF2_C_Ski2"/>
    <property type="match status" value="1"/>
</dbReference>
<evidence type="ECO:0000256" key="6">
    <source>
        <dbReference type="ARBA" id="ARBA00022840"/>
    </source>
</evidence>
<evidence type="ECO:0000256" key="7">
    <source>
        <dbReference type="ARBA" id="ARBA00022884"/>
    </source>
</evidence>
<dbReference type="InterPro" id="IPR001650">
    <property type="entry name" value="Helicase_C-like"/>
</dbReference>
<sequence>MSSVPVPPFPPPQQLLKEFLSSPQELDIHQYKRHQKLWSRVPMPRSLLEAPLCPAHINIVSERDPSTGTLLDYKEVELDEVGLTASNSTSLQRPPGPLDQLIKGEANQFPFWPGGMDRTDGICSYDNEINFDTDLLTVPPGFSEGMDFRNKTHAASDINSLKINFDELFNVTDIDLQMEEDPQGNETETGDTNQEEQEQIDELVMIPDPVSGGLETSARTPNKNNEAWAIKVELHEDIDDFYKKIPSMAHTWPFELDNFQKQAILRLESHENVFVSAHTSAGKTVVAEYAIALSLSHKTRTIYTSPIKALSNQKFHDFRGTFGESAIGLVTGDVQINKEGPCLIMTTEILRSMLYHGSDVIRDVEWVVFDEVHYINDTERGVVWEEVLIMLPDHVRLILLSATVPNTMEFADWVGRTKQRKIHVVSTLQRPVPLQHYLYTGNSKHTQEELFMIVGEDKKFIVPGYKQALEAKRKSDEKSGPKGGAKGRGQLTTAQERNVWQSLVNLLKKKDNLPLVAFTFSKKRCDDNANSLTNLDLTTREDKHKIDSFFKKSVSILKGSDRELPQVVWMKDLLKRGIGVHHSGILPIIKEIIEMLFGQGLVKLLFATETFAMGVNMPARTVAFDAIRKHDGNRNRELYPGEYVQMAGRAGRRGLDTTGTVIILCKTDVPESGDLVKMILGSPGVLESQFRLTYSMLMNILRVQSLRVEEVMMKSFAELDLVKHHGDHTHQLKEVESMMSSIDSVLCQLCTGDIELYYEQCRLLVNINNQLKDILMSNAHYNKSLLPGRCVILQTNDYKYIPALLLRHNSDQSYTALVLCNHGNDPPISLVDSKSTWVVPYSPINALHVPSDGPSHTLLKVKGREVVAVLKKVISLDVQKILRDCENREIPRFKDNPPADVTGRAIEVLREFGEGGAKGGGAEVMEFNVKSLEYAELKREKERIEETLSSCQCLKCPQFIEHFDRTRQKAILIEKRSDLKFKLSEKSLQFLPEYHQKLDVLKYFGFISNDCTVNLKGRVSCEIHTHEIIITELLFRNFLRQYEPAEIAALLSSMVLQQSHCSDPSLTDRLKQGRDHILSVAKEIAEVEISFGLQASVEDYQREFKFGLTEVVYQWAKGEEFINVIQLTDVSEGVIVKCVQRLDELCRDIGKACKLVGEKQLSLLMEEVSVLLRRDIIFAASLYTI</sequence>
<dbReference type="SMART" id="SM00490">
    <property type="entry name" value="HELICc"/>
    <property type="match status" value="1"/>
</dbReference>
<evidence type="ECO:0008006" key="15">
    <source>
        <dbReference type="Google" id="ProtNLM"/>
    </source>
</evidence>
<comment type="catalytic activity">
    <reaction evidence="8">
        <text>ATP + H2O = ADP + phosphate + H(+)</text>
        <dbReference type="Rhea" id="RHEA:13065"/>
        <dbReference type="ChEBI" id="CHEBI:15377"/>
        <dbReference type="ChEBI" id="CHEBI:15378"/>
        <dbReference type="ChEBI" id="CHEBI:30616"/>
        <dbReference type="ChEBI" id="CHEBI:43474"/>
        <dbReference type="ChEBI" id="CHEBI:456216"/>
        <dbReference type="EC" id="3.6.4.13"/>
    </reaction>
</comment>
<dbReference type="KEGG" id="aqu:100641382"/>
<proteinExistence type="predicted"/>
<accession>A0A1X7UQI7</accession>
<keyword evidence="14" id="KW-1185">Reference proteome</keyword>
<dbReference type="FunFam" id="1.10.3380.30:FF:000001">
    <property type="entry name" value="Ski2 ATP-dependent RNA helicase"/>
    <property type="match status" value="1"/>
</dbReference>
<dbReference type="Pfam" id="PF00271">
    <property type="entry name" value="Helicase_C"/>
    <property type="match status" value="1"/>
</dbReference>
<dbReference type="InterPro" id="IPR025696">
    <property type="entry name" value="Beta-barrel_MTR4"/>
</dbReference>
<evidence type="ECO:0000259" key="11">
    <source>
        <dbReference type="PROSITE" id="PS51192"/>
    </source>
</evidence>
<organism evidence="13">
    <name type="scientific">Amphimedon queenslandica</name>
    <name type="common">Sponge</name>
    <dbReference type="NCBI Taxonomy" id="400682"/>
    <lineage>
        <taxon>Eukaryota</taxon>
        <taxon>Metazoa</taxon>
        <taxon>Porifera</taxon>
        <taxon>Demospongiae</taxon>
        <taxon>Heteroscleromorpha</taxon>
        <taxon>Haplosclerida</taxon>
        <taxon>Niphatidae</taxon>
        <taxon>Amphimedon</taxon>
    </lineage>
</organism>
<evidence type="ECO:0000256" key="5">
    <source>
        <dbReference type="ARBA" id="ARBA00022806"/>
    </source>
</evidence>
<dbReference type="GO" id="GO:0070478">
    <property type="term" value="P:nuclear-transcribed mRNA catabolic process, 3'-5' exonucleolytic nonsense-mediated decay"/>
    <property type="evidence" value="ECO:0007669"/>
    <property type="project" value="TreeGrafter"/>
</dbReference>
<dbReference type="Gene3D" id="1.10.3380.30">
    <property type="match status" value="1"/>
</dbReference>
<evidence type="ECO:0000259" key="12">
    <source>
        <dbReference type="PROSITE" id="PS51194"/>
    </source>
</evidence>
<evidence type="ECO:0000256" key="4">
    <source>
        <dbReference type="ARBA" id="ARBA00022801"/>
    </source>
</evidence>
<dbReference type="Pfam" id="PF00270">
    <property type="entry name" value="DEAD"/>
    <property type="match status" value="1"/>
</dbReference>
<dbReference type="PIRSF" id="PIRSF005198">
    <property type="entry name" value="Antiviral_helicase_SKI2"/>
    <property type="match status" value="1"/>
</dbReference>
<dbReference type="Gene3D" id="3.40.50.300">
    <property type="entry name" value="P-loop containing nucleotide triphosphate hydrolases"/>
    <property type="match status" value="2"/>
</dbReference>
<keyword evidence="6" id="KW-0067">ATP-binding</keyword>
<feature type="domain" description="Helicase ATP-binding" evidence="11">
    <location>
        <begin position="264"/>
        <end position="422"/>
    </location>
</feature>
<dbReference type="EnsemblMetazoa" id="XM_019997354.1">
    <property type="protein sequence ID" value="XP_019852913.1"/>
    <property type="gene ID" value="LOC100641382"/>
</dbReference>
<dbReference type="AlphaFoldDB" id="A0A1X7UQI7"/>
<dbReference type="InterPro" id="IPR016438">
    <property type="entry name" value="SKI2-like"/>
</dbReference>
<dbReference type="GO" id="GO:0003724">
    <property type="term" value="F:RNA helicase activity"/>
    <property type="evidence" value="ECO:0007669"/>
    <property type="project" value="UniProtKB-EC"/>
</dbReference>
<dbReference type="SMART" id="SM01142">
    <property type="entry name" value="DSHCT"/>
    <property type="match status" value="1"/>
</dbReference>
<evidence type="ECO:0000256" key="8">
    <source>
        <dbReference type="ARBA" id="ARBA00047984"/>
    </source>
</evidence>
<dbReference type="InterPro" id="IPR011545">
    <property type="entry name" value="DEAD/DEAH_box_helicase_dom"/>
</dbReference>
<dbReference type="SUPFAM" id="SSF52540">
    <property type="entry name" value="P-loop containing nucleoside triphosphate hydrolases"/>
    <property type="match status" value="1"/>
</dbReference>
<evidence type="ECO:0000256" key="9">
    <source>
        <dbReference type="SAM" id="Coils"/>
    </source>
</evidence>
<keyword evidence="5" id="KW-0347">Helicase</keyword>
<gene>
    <name evidence="13" type="primary">100641382</name>
</gene>
<feature type="region of interest" description="Disordered" evidence="10">
    <location>
        <begin position="471"/>
        <end position="491"/>
    </location>
</feature>
<evidence type="ECO:0000256" key="1">
    <source>
        <dbReference type="ARBA" id="ARBA00004496"/>
    </source>
</evidence>
<dbReference type="InterPro" id="IPR050699">
    <property type="entry name" value="RNA-DNA_Helicase"/>
</dbReference>
<dbReference type="Pfam" id="PF17911">
    <property type="entry name" value="Ski2_N"/>
    <property type="match status" value="1"/>
</dbReference>
<feature type="domain" description="Helicase C-terminal" evidence="12">
    <location>
        <begin position="498"/>
        <end position="701"/>
    </location>
</feature>
<keyword evidence="2" id="KW-0963">Cytoplasm</keyword>
<evidence type="ECO:0000256" key="2">
    <source>
        <dbReference type="ARBA" id="ARBA00022490"/>
    </source>
</evidence>
<dbReference type="STRING" id="400682.A0A1X7UQI7"/>
<dbReference type="Pfam" id="PF13234">
    <property type="entry name" value="MTR4_beta-barrel"/>
    <property type="match status" value="1"/>
</dbReference>
<dbReference type="GO" id="GO:0005524">
    <property type="term" value="F:ATP binding"/>
    <property type="evidence" value="ECO:0007669"/>
    <property type="project" value="UniProtKB-KW"/>
</dbReference>
<dbReference type="EnsemblMetazoa" id="Aqu2.1.30033_001">
    <property type="protein sequence ID" value="Aqu2.1.30033_001"/>
    <property type="gene ID" value="Aqu2.1.30033"/>
</dbReference>
<keyword evidence="4" id="KW-0378">Hydrolase</keyword>
<name>A0A1X7UQI7_AMPQE</name>
<keyword evidence="9" id="KW-0175">Coiled coil</keyword>
<dbReference type="InterPro" id="IPR027417">
    <property type="entry name" value="P-loop_NTPase"/>
</dbReference>
<dbReference type="PANTHER" id="PTHR12131:SF1">
    <property type="entry name" value="ATP-DEPENDENT RNA HELICASE SUPV3L1, MITOCHONDRIAL-RELATED"/>
    <property type="match status" value="1"/>
</dbReference>
<dbReference type="FunFam" id="3.40.50.300:FF:000447">
    <property type="entry name" value="helicase SKI2W isoform X2"/>
    <property type="match status" value="1"/>
</dbReference>
<dbReference type="PANTHER" id="PTHR12131">
    <property type="entry name" value="ATP-DEPENDENT RNA AND DNA HELICASE"/>
    <property type="match status" value="1"/>
</dbReference>
<evidence type="ECO:0000256" key="10">
    <source>
        <dbReference type="SAM" id="MobiDB-lite"/>
    </source>
</evidence>
<dbReference type="InterPro" id="IPR040801">
    <property type="entry name" value="Ski2_N"/>
</dbReference>
<reference evidence="14" key="1">
    <citation type="journal article" date="2010" name="Nature">
        <title>The Amphimedon queenslandica genome and the evolution of animal complexity.</title>
        <authorList>
            <person name="Srivastava M."/>
            <person name="Simakov O."/>
            <person name="Chapman J."/>
            <person name="Fahey B."/>
            <person name="Gauthier M.E."/>
            <person name="Mitros T."/>
            <person name="Richards G.S."/>
            <person name="Conaco C."/>
            <person name="Dacre M."/>
            <person name="Hellsten U."/>
            <person name="Larroux C."/>
            <person name="Putnam N.H."/>
            <person name="Stanke M."/>
            <person name="Adamska M."/>
            <person name="Darling A."/>
            <person name="Degnan S.M."/>
            <person name="Oakley T.H."/>
            <person name="Plachetzki D.C."/>
            <person name="Zhai Y."/>
            <person name="Adamski M."/>
            <person name="Calcino A."/>
            <person name="Cummins S.F."/>
            <person name="Goodstein D.M."/>
            <person name="Harris C."/>
            <person name="Jackson D.J."/>
            <person name="Leys S.P."/>
            <person name="Shu S."/>
            <person name="Woodcroft B.J."/>
            <person name="Vervoort M."/>
            <person name="Kosik K.S."/>
            <person name="Manning G."/>
            <person name="Degnan B.M."/>
            <person name="Rokhsar D.S."/>
        </authorList>
    </citation>
    <scope>NUCLEOTIDE SEQUENCE [LARGE SCALE GENOMIC DNA]</scope>
</reference>
<dbReference type="SMART" id="SM00487">
    <property type="entry name" value="DEXDc"/>
    <property type="match status" value="1"/>
</dbReference>
<dbReference type="GO" id="GO:0016787">
    <property type="term" value="F:hydrolase activity"/>
    <property type="evidence" value="ECO:0007669"/>
    <property type="project" value="UniProtKB-KW"/>
</dbReference>
<dbReference type="GO" id="GO:0055087">
    <property type="term" value="C:Ski complex"/>
    <property type="evidence" value="ECO:0007669"/>
    <property type="project" value="TreeGrafter"/>
</dbReference>
<dbReference type="Proteomes" id="UP000007879">
    <property type="component" value="Unassembled WGS sequence"/>
</dbReference>
<dbReference type="PROSITE" id="PS51192">
    <property type="entry name" value="HELICASE_ATP_BIND_1"/>
    <property type="match status" value="1"/>
</dbReference>
<feature type="compositionally biased region" description="Basic and acidic residues" evidence="10">
    <location>
        <begin position="471"/>
        <end position="480"/>
    </location>
</feature>
<keyword evidence="3" id="KW-0547">Nucleotide-binding</keyword>
<keyword evidence="7" id="KW-0694">RNA-binding</keyword>
<reference evidence="13" key="2">
    <citation type="submission" date="2017-05" db="UniProtKB">
        <authorList>
            <consortium name="EnsemblMetazoa"/>
        </authorList>
    </citation>
    <scope>IDENTIFICATION</scope>
</reference>
<feature type="coiled-coil region" evidence="9">
    <location>
        <begin position="927"/>
        <end position="954"/>
    </location>
</feature>
<dbReference type="InParanoid" id="A0A1X7UQI7"/>
<dbReference type="FunFam" id="3.40.50.300:FF:000354">
    <property type="entry name" value="ATP-dependent RNA helicase SKI2"/>
    <property type="match status" value="1"/>
</dbReference>
<dbReference type="OrthoDB" id="64767at2759"/>
<dbReference type="eggNOG" id="KOG0947">
    <property type="taxonomic scope" value="Eukaryota"/>
</dbReference>